<dbReference type="GO" id="GO:0004029">
    <property type="term" value="F:aldehyde dehydrogenase (NAD+) activity"/>
    <property type="evidence" value="ECO:0007669"/>
    <property type="project" value="TreeGrafter"/>
</dbReference>
<keyword evidence="3" id="KW-0520">NAD</keyword>
<dbReference type="AlphaFoldDB" id="T1D3A0"/>
<feature type="domain" description="Aldehyde dehydrogenase" evidence="5">
    <location>
        <begin position="22"/>
        <end position="272"/>
    </location>
</feature>
<name>T1D3A0_9ZZZZ</name>
<dbReference type="SUPFAM" id="SSF53720">
    <property type="entry name" value="ALDH-like"/>
    <property type="match status" value="1"/>
</dbReference>
<evidence type="ECO:0000256" key="4">
    <source>
        <dbReference type="SAM" id="MobiDB-lite"/>
    </source>
</evidence>
<dbReference type="PROSITE" id="PS00070">
    <property type="entry name" value="ALDEHYDE_DEHYDR_CYS"/>
    <property type="match status" value="1"/>
</dbReference>
<dbReference type="InterPro" id="IPR029510">
    <property type="entry name" value="Ald_DH_CS_GLU"/>
</dbReference>
<keyword evidence="2 6" id="KW-0560">Oxidoreductase</keyword>
<gene>
    <name evidence="6" type="ORF">B1B_01355</name>
</gene>
<protein>
    <submittedName>
        <fullName evidence="6">Aldehyde dehydrogenase domain protein</fullName>
        <ecNumber evidence="6">1.-.-.-</ecNumber>
    </submittedName>
</protein>
<dbReference type="InterPro" id="IPR016161">
    <property type="entry name" value="Ald_DH/histidinol_DH"/>
</dbReference>
<feature type="region of interest" description="Disordered" evidence="4">
    <location>
        <begin position="308"/>
        <end position="328"/>
    </location>
</feature>
<dbReference type="PANTHER" id="PTHR43570">
    <property type="entry name" value="ALDEHYDE DEHYDROGENASE"/>
    <property type="match status" value="1"/>
</dbReference>
<dbReference type="GO" id="GO:0005737">
    <property type="term" value="C:cytoplasm"/>
    <property type="evidence" value="ECO:0007669"/>
    <property type="project" value="TreeGrafter"/>
</dbReference>
<evidence type="ECO:0000256" key="1">
    <source>
        <dbReference type="ARBA" id="ARBA00009986"/>
    </source>
</evidence>
<dbReference type="EMBL" id="AUZY01000933">
    <property type="protein sequence ID" value="EQD76935.1"/>
    <property type="molecule type" value="Genomic_DNA"/>
</dbReference>
<evidence type="ECO:0000259" key="5">
    <source>
        <dbReference type="Pfam" id="PF00171"/>
    </source>
</evidence>
<reference evidence="6" key="2">
    <citation type="journal article" date="2014" name="ISME J.">
        <title>Microbial stratification in low pH oxic and suboxic macroscopic growths along an acid mine drainage.</title>
        <authorList>
            <person name="Mendez-Garcia C."/>
            <person name="Mesa V."/>
            <person name="Sprenger R.R."/>
            <person name="Richter M."/>
            <person name="Diez M.S."/>
            <person name="Solano J."/>
            <person name="Bargiela R."/>
            <person name="Golyshina O.V."/>
            <person name="Manteca A."/>
            <person name="Ramos J.L."/>
            <person name="Gallego J.R."/>
            <person name="Llorente I."/>
            <person name="Martins Dos Santos V.A."/>
            <person name="Jensen O.N."/>
            <person name="Pelaez A.I."/>
            <person name="Sanchez J."/>
            <person name="Ferrer M."/>
        </authorList>
    </citation>
    <scope>NUCLEOTIDE SEQUENCE</scope>
</reference>
<evidence type="ECO:0000313" key="6">
    <source>
        <dbReference type="EMBL" id="EQD76935.1"/>
    </source>
</evidence>
<dbReference type="InterPro" id="IPR016162">
    <property type="entry name" value="Ald_DH_N"/>
</dbReference>
<reference evidence="6" key="1">
    <citation type="submission" date="2013-08" db="EMBL/GenBank/DDBJ databases">
        <authorList>
            <person name="Mendez C."/>
            <person name="Richter M."/>
            <person name="Ferrer M."/>
            <person name="Sanchez J."/>
        </authorList>
    </citation>
    <scope>NUCLEOTIDE SEQUENCE</scope>
</reference>
<dbReference type="Gene3D" id="3.40.605.10">
    <property type="entry name" value="Aldehyde Dehydrogenase, Chain A, domain 1"/>
    <property type="match status" value="1"/>
</dbReference>
<accession>T1D3A0</accession>
<comment type="similarity">
    <text evidence="1">Belongs to the aldehyde dehydrogenase family.</text>
</comment>
<comment type="caution">
    <text evidence="6">The sequence shown here is derived from an EMBL/GenBank/DDBJ whole genome shotgun (WGS) entry which is preliminary data.</text>
</comment>
<dbReference type="Pfam" id="PF00171">
    <property type="entry name" value="Aldedh"/>
    <property type="match status" value="1"/>
</dbReference>
<proteinExistence type="inferred from homology"/>
<dbReference type="InterPro" id="IPR012394">
    <property type="entry name" value="Aldehyde_DH_NAD(P)"/>
</dbReference>
<dbReference type="PANTHER" id="PTHR43570:SF20">
    <property type="entry name" value="ALDEHYDE DEHYDROGENASE ALDX-RELATED"/>
    <property type="match status" value="1"/>
</dbReference>
<dbReference type="Gene3D" id="3.40.309.10">
    <property type="entry name" value="Aldehyde Dehydrogenase, Chain A, domain 2"/>
    <property type="match status" value="1"/>
</dbReference>
<sequence length="328" mass="36080">MTELELVFRSQRESYACSDAPDLKERLEALAALRTGVIAEADALADAVQADFGRRARTETWLAEILTVTNELAHIRRHLRSWMKPRRVPVDWTFWPARAWIRYEPLGVVGVIGAWNYPIVLSLSPLANAFSAGNRVMLKLPERTPATNVVLKSLLNRLFPETRVAVVTGDASVGKAFTRLPFDHLLFTGSTEVGRQVLTQAAAQLTPVTLELGGKSPAIVDQDFPLRIAADRIAAGKFLNAGQTCIAPDYVLLPRASVEAFERHLKAAFARLYPKGLDSPDYTWIIDPDRWLGSHGCSKMRASEAGGLCRSSRTSVNGLPPGGRSRQP</sequence>
<dbReference type="PROSITE" id="PS00687">
    <property type="entry name" value="ALDEHYDE_DEHYDR_GLU"/>
    <property type="match status" value="1"/>
</dbReference>
<dbReference type="InterPro" id="IPR016160">
    <property type="entry name" value="Ald_DH_CS_CYS"/>
</dbReference>
<dbReference type="EC" id="1.-.-.-" evidence="6"/>
<dbReference type="InterPro" id="IPR016163">
    <property type="entry name" value="Ald_DH_C"/>
</dbReference>
<evidence type="ECO:0000256" key="2">
    <source>
        <dbReference type="ARBA" id="ARBA00023002"/>
    </source>
</evidence>
<dbReference type="GO" id="GO:0006081">
    <property type="term" value="P:aldehyde metabolic process"/>
    <property type="evidence" value="ECO:0007669"/>
    <property type="project" value="InterPro"/>
</dbReference>
<dbReference type="InterPro" id="IPR015590">
    <property type="entry name" value="Aldehyde_DH_dom"/>
</dbReference>
<evidence type="ECO:0000256" key="3">
    <source>
        <dbReference type="ARBA" id="ARBA00023027"/>
    </source>
</evidence>
<organism evidence="6">
    <name type="scientific">mine drainage metagenome</name>
    <dbReference type="NCBI Taxonomy" id="410659"/>
    <lineage>
        <taxon>unclassified sequences</taxon>
        <taxon>metagenomes</taxon>
        <taxon>ecological metagenomes</taxon>
    </lineage>
</organism>